<dbReference type="RefSeq" id="WP_147395082.1">
    <property type="nucleotide sequence ID" value="NZ_QYUL01000001.1"/>
</dbReference>
<proteinExistence type="predicted"/>
<comment type="caution">
    <text evidence="2">The sequence shown here is derived from an EMBL/GenBank/DDBJ whole genome shotgun (WGS) entry which is preliminary data.</text>
</comment>
<dbReference type="Proteomes" id="UP000283458">
    <property type="component" value="Unassembled WGS sequence"/>
</dbReference>
<dbReference type="Pfam" id="PF08867">
    <property type="entry name" value="FRG"/>
    <property type="match status" value="1"/>
</dbReference>
<evidence type="ECO:0000313" key="2">
    <source>
        <dbReference type="EMBL" id="RJF83822.1"/>
    </source>
</evidence>
<name>A0A418W1B1_9PROT</name>
<gene>
    <name evidence="2" type="ORF">D3877_04125</name>
</gene>
<reference evidence="2 3" key="1">
    <citation type="submission" date="2018-09" db="EMBL/GenBank/DDBJ databases">
        <authorList>
            <person name="Zhu H."/>
        </authorList>
    </citation>
    <scope>NUCLEOTIDE SEQUENCE [LARGE SCALE GENOMIC DNA]</scope>
    <source>
        <strain evidence="2 3">K2W22B-5</strain>
    </source>
</reference>
<keyword evidence="3" id="KW-1185">Reference proteome</keyword>
<organism evidence="2 3">
    <name type="scientific">Azospirillum cavernae</name>
    <dbReference type="NCBI Taxonomy" id="2320860"/>
    <lineage>
        <taxon>Bacteria</taxon>
        <taxon>Pseudomonadati</taxon>
        <taxon>Pseudomonadota</taxon>
        <taxon>Alphaproteobacteria</taxon>
        <taxon>Rhodospirillales</taxon>
        <taxon>Azospirillaceae</taxon>
        <taxon>Azospirillum</taxon>
    </lineage>
</organism>
<sequence>MTTLTEHTVTSLQEYTKLVEDLMSRSRQPLWFRGCGDSNHKLIPSLYRHPEKTNFSDLFSLESEIIARFRARAIPYCNAVPSDNWDLLFLMQHHGIPTRLLDWSENPYISLFFSLTTASYSVVGKTRAFDKDAAVWFLNPNSWNQYALRSISFKGGILVTPDRKLNGYKPFSELDEMYNEPVAILGAHNSHRIVAQRGVFTIFGKDTSPMEDVYKKESFPDDTLLKIILPSSYIESLLNSIRSIGFTDSVIYPDLDGLAKEMKRIFGYWV</sequence>
<feature type="domain" description="FRG" evidence="1">
    <location>
        <begin position="26"/>
        <end position="136"/>
    </location>
</feature>
<dbReference type="SMART" id="SM00901">
    <property type="entry name" value="FRG"/>
    <property type="match status" value="1"/>
</dbReference>
<dbReference type="OrthoDB" id="9816036at2"/>
<evidence type="ECO:0000259" key="1">
    <source>
        <dbReference type="SMART" id="SM00901"/>
    </source>
</evidence>
<dbReference type="EMBL" id="QYUL01000001">
    <property type="protein sequence ID" value="RJF83822.1"/>
    <property type="molecule type" value="Genomic_DNA"/>
</dbReference>
<dbReference type="InterPro" id="IPR014966">
    <property type="entry name" value="FRG-dom"/>
</dbReference>
<accession>A0A418W1B1</accession>
<dbReference type="AlphaFoldDB" id="A0A418W1B1"/>
<protein>
    <submittedName>
        <fullName evidence="2">FRG domain-containing protein</fullName>
    </submittedName>
</protein>
<evidence type="ECO:0000313" key="3">
    <source>
        <dbReference type="Proteomes" id="UP000283458"/>
    </source>
</evidence>